<dbReference type="EMBL" id="JARHUD010000002">
    <property type="protein sequence ID" value="MDF2095193.1"/>
    <property type="molecule type" value="Genomic_DNA"/>
</dbReference>
<dbReference type="RefSeq" id="WP_275820384.1">
    <property type="nucleotide sequence ID" value="NZ_JARHUD010000002.1"/>
</dbReference>
<evidence type="ECO:0000256" key="2">
    <source>
        <dbReference type="SAM" id="MobiDB-lite"/>
    </source>
</evidence>
<comment type="caution">
    <text evidence="5">The sequence shown here is derived from an EMBL/GenBank/DDBJ whole genome shotgun (WGS) entry which is preliminary data.</text>
</comment>
<organism evidence="5 6">
    <name type="scientific">Aquibaculum arenosum</name>
    <dbReference type="NCBI Taxonomy" id="3032591"/>
    <lineage>
        <taxon>Bacteria</taxon>
        <taxon>Pseudomonadati</taxon>
        <taxon>Pseudomonadota</taxon>
        <taxon>Alphaproteobacteria</taxon>
        <taxon>Rhodospirillales</taxon>
        <taxon>Rhodovibrionaceae</taxon>
        <taxon>Aquibaculum</taxon>
    </lineage>
</organism>
<reference evidence="5 6" key="1">
    <citation type="submission" date="2023-03" db="EMBL/GenBank/DDBJ databases">
        <title>Fodinicurvata sp. CAU 1616 isolated from sea sendiment.</title>
        <authorList>
            <person name="Kim W."/>
        </authorList>
    </citation>
    <scope>NUCLEOTIDE SEQUENCE [LARGE SCALE GENOMIC DNA]</scope>
    <source>
        <strain evidence="5 6">CAU 1616</strain>
    </source>
</reference>
<feature type="domain" description="Soluble ligand binding" evidence="4">
    <location>
        <begin position="447"/>
        <end position="499"/>
    </location>
</feature>
<feature type="region of interest" description="Disordered" evidence="2">
    <location>
        <begin position="1"/>
        <end position="39"/>
    </location>
</feature>
<keyword evidence="1" id="KW-0732">Signal</keyword>
<evidence type="ECO:0000313" key="5">
    <source>
        <dbReference type="EMBL" id="MDF2095193.1"/>
    </source>
</evidence>
<evidence type="ECO:0000259" key="3">
    <source>
        <dbReference type="Pfam" id="PF02563"/>
    </source>
</evidence>
<evidence type="ECO:0000256" key="1">
    <source>
        <dbReference type="ARBA" id="ARBA00022729"/>
    </source>
</evidence>
<dbReference type="PANTHER" id="PTHR33619">
    <property type="entry name" value="POLYSACCHARIDE EXPORT PROTEIN GFCE-RELATED"/>
    <property type="match status" value="1"/>
</dbReference>
<dbReference type="Proteomes" id="UP001215503">
    <property type="component" value="Unassembled WGS sequence"/>
</dbReference>
<accession>A0ABT5YK06</accession>
<dbReference type="Pfam" id="PF10531">
    <property type="entry name" value="SLBB"/>
    <property type="match status" value="1"/>
</dbReference>
<name>A0ABT5YK06_9PROT</name>
<evidence type="ECO:0000313" key="6">
    <source>
        <dbReference type="Proteomes" id="UP001215503"/>
    </source>
</evidence>
<keyword evidence="6" id="KW-1185">Reference proteome</keyword>
<evidence type="ECO:0000259" key="4">
    <source>
        <dbReference type="Pfam" id="PF10531"/>
    </source>
</evidence>
<dbReference type="Gene3D" id="3.10.560.10">
    <property type="entry name" value="Outer membrane lipoprotein wza domain like"/>
    <property type="match status" value="2"/>
</dbReference>
<proteinExistence type="predicted"/>
<dbReference type="PANTHER" id="PTHR33619:SF3">
    <property type="entry name" value="POLYSACCHARIDE EXPORT PROTEIN GFCE-RELATED"/>
    <property type="match status" value="1"/>
</dbReference>
<protein>
    <submittedName>
        <fullName evidence="5">Polysaccharide export protein</fullName>
    </submittedName>
</protein>
<dbReference type="InterPro" id="IPR049712">
    <property type="entry name" value="Poly_export"/>
</dbReference>
<dbReference type="InterPro" id="IPR019554">
    <property type="entry name" value="Soluble_ligand-bd"/>
</dbReference>
<feature type="domain" description="Polysaccharide export protein N-terminal" evidence="3">
    <location>
        <begin position="70"/>
        <end position="141"/>
    </location>
</feature>
<dbReference type="Pfam" id="PF02563">
    <property type="entry name" value="Poly_export"/>
    <property type="match status" value="1"/>
</dbReference>
<dbReference type="InterPro" id="IPR003715">
    <property type="entry name" value="Poly_export_N"/>
</dbReference>
<gene>
    <name evidence="5" type="ORF">P2G67_04300</name>
</gene>
<sequence length="545" mass="59423">MTSTQADSEQRAEPPLPRARPDDGSVQTQQPGRWPQVVVPGAPEDPFAAQLPPFGASLFEAPGMAGGQGPNPNYQVDVGDQILVSTWGQVEQEITTAVDPQGNIFLPGIGPVQVRGVSSGGLSQHVEQEVRSVYRENVGVYATLASTRAIGVFVTGFVERQGRFPGAPSESVIDFLAKAGGVDPNRGSYRDITILRNDRVIARADLYDFLLSGQLPRVNFQEGDTILVGEQRSTVIAEGDVRNNYRFEFPVDGPLTGAELIRMSRPLPKATHARVIGSRNGMPESDYIPLDVFEREQLRDQDRVTFGADQAGETIMVEVSGAHIGPSTYVTSRNASLLQLLDYIKVDPELAAVHAVHLRRESVARQQEASLQAALDRLERSLVSSTIDLQGEATIRRAEAEMVMGYIERARRVEPDGTVVVVNSRGQFVDLRLEDGDEIIIPPQRGVVMVSGEVMAPQALAFEEGQTARFYIGRSGGLTDRGDSGKVILRRLNGQVEVVSPTTVVRAGDEVIAPPRVDFKGWVFAQELAQMIYQLAVITRTVMLF</sequence>